<accession>A0ABD0TH48</accession>
<dbReference type="Proteomes" id="UP001549921">
    <property type="component" value="Unassembled WGS sequence"/>
</dbReference>
<organism evidence="2 3">
    <name type="scientific">Loxostege sticticalis</name>
    <name type="common">Beet webworm moth</name>
    <dbReference type="NCBI Taxonomy" id="481309"/>
    <lineage>
        <taxon>Eukaryota</taxon>
        <taxon>Metazoa</taxon>
        <taxon>Ecdysozoa</taxon>
        <taxon>Arthropoda</taxon>
        <taxon>Hexapoda</taxon>
        <taxon>Insecta</taxon>
        <taxon>Pterygota</taxon>
        <taxon>Neoptera</taxon>
        <taxon>Endopterygota</taxon>
        <taxon>Lepidoptera</taxon>
        <taxon>Glossata</taxon>
        <taxon>Ditrysia</taxon>
        <taxon>Pyraloidea</taxon>
        <taxon>Crambidae</taxon>
        <taxon>Pyraustinae</taxon>
        <taxon>Loxostege</taxon>
    </lineage>
</organism>
<feature type="region of interest" description="Disordered" evidence="1">
    <location>
        <begin position="536"/>
        <end position="576"/>
    </location>
</feature>
<dbReference type="AlphaFoldDB" id="A0ABD0TH48"/>
<dbReference type="EMBL" id="JBEDNZ010000005">
    <property type="protein sequence ID" value="KAL0842419.1"/>
    <property type="molecule type" value="Genomic_DNA"/>
</dbReference>
<name>A0ABD0TH48_LOXSC</name>
<proteinExistence type="predicted"/>
<reference evidence="2 3" key="1">
    <citation type="submission" date="2024-06" db="EMBL/GenBank/DDBJ databases">
        <title>A chromosome-level genome assembly of beet webworm, Loxostege sticticalis.</title>
        <authorList>
            <person name="Zhang Y."/>
        </authorList>
    </citation>
    <scope>NUCLEOTIDE SEQUENCE [LARGE SCALE GENOMIC DNA]</scope>
    <source>
        <strain evidence="2">AQ028</strain>
        <tissue evidence="2">Male pupae</tissue>
    </source>
</reference>
<gene>
    <name evidence="2" type="ORF">ABMA28_014528</name>
</gene>
<feature type="region of interest" description="Disordered" evidence="1">
    <location>
        <begin position="243"/>
        <end position="267"/>
    </location>
</feature>
<evidence type="ECO:0008006" key="4">
    <source>
        <dbReference type="Google" id="ProtNLM"/>
    </source>
</evidence>
<evidence type="ECO:0000313" key="3">
    <source>
        <dbReference type="Proteomes" id="UP001549921"/>
    </source>
</evidence>
<dbReference type="Pfam" id="PF14924">
    <property type="entry name" value="MAP10_N"/>
    <property type="match status" value="1"/>
</dbReference>
<evidence type="ECO:0000256" key="1">
    <source>
        <dbReference type="SAM" id="MobiDB-lite"/>
    </source>
</evidence>
<evidence type="ECO:0000313" key="2">
    <source>
        <dbReference type="EMBL" id="KAL0842419.1"/>
    </source>
</evidence>
<sequence length="819" mass="92802">MSLSDSMFLFEIVVEEIKSFIQCQEFNITSQFADLFTLNLKDPSDLEVAIPKHTRKKTKRKSKVRDSKAKIVKAAEPPVESKIKIGQSILIANNVESLKENMMKYPMQLTLWHKVDHQRVMGSTNIPWSTAYIEYLNDLIRQREVPPVTVDGTYNVFDELYSRRMATLRMSIKFSCFKDKVTTQFRALSEDDPDTFMYTGFNSKPTTILSTVKEKKVSKHNVAVDASNPGTIKTIYSGGKKKFKRSNKDKNSKATTKQIHSGMMQPKKTKANLNRFTETAEQQSACPVEPEQAIEKENLNENVVDLVKSDTDLEVNKQVAIIKSKSYSSLEYGSNLNTLNYVFGDRKGPFGNQVYCVGYFTVLNENENPPSKSPSKTSAKQSQNVSLSSVEKYRFNPCQHHCPGRKHSHISLDLPKDASHLISVTKCNHVECDAKEHKEPPTPPDDRILIDLSSIKRECCHKVEQVVGGMTAKMKVGQEHDPCYCTCECTFGFTKKTTYCNICGGYEISGDELSRRPASDMPFPCPIFHKLGDKRGKSISASGSDSKRNVKASKKSIVDKSAESEKDSKKGKKKKKDDRFKFNYGYQGIPPQIGHSHCAMPCTGTLGNVPKHMGWLWTAEDIPGMKEIAKGWRPGAISRRLLRKLNMARRKRFAVAHYRPLKKAKKRAETKPTLIICKVNGEYRVEMQVTAENSEGTQEVYNPLVYKIAKASNKDKIAKLERKKRRLIKEAVEEVWEDPYHPEYCERTCLRAYKQAVGLLPYDPNNPDCTCDYEGEEPVSSSSCSCEDDDVSSDCSSLEADWEIHFTPPYVYHNNNKIE</sequence>
<dbReference type="PANTHER" id="PTHR39079:SF1">
    <property type="entry name" value="GH11706P-RELATED"/>
    <property type="match status" value="1"/>
</dbReference>
<dbReference type="PANTHER" id="PTHR39079">
    <property type="entry name" value="FI08034P-RELATED"/>
    <property type="match status" value="1"/>
</dbReference>
<comment type="caution">
    <text evidence="2">The sequence shown here is derived from an EMBL/GenBank/DDBJ whole genome shotgun (WGS) entry which is preliminary data.</text>
</comment>
<protein>
    <recommendedName>
        <fullName evidence="4">DUF4776 domain-containing protein</fullName>
    </recommendedName>
</protein>
<feature type="compositionally biased region" description="Basic and acidic residues" evidence="1">
    <location>
        <begin position="556"/>
        <end position="568"/>
    </location>
</feature>